<dbReference type="Pfam" id="PF16234">
    <property type="entry name" value="DUF4892"/>
    <property type="match status" value="1"/>
</dbReference>
<dbReference type="GO" id="GO:0009279">
    <property type="term" value="C:cell outer membrane"/>
    <property type="evidence" value="ECO:0007669"/>
    <property type="project" value="UniProtKB-SubCell"/>
</dbReference>
<dbReference type="RefSeq" id="WP_043099182.1">
    <property type="nucleotide sequence ID" value="NZ_JACHET010000001.1"/>
</dbReference>
<gene>
    <name evidence="8" type="ORF">HNQ86_001909</name>
    <name evidence="7" type="ORF">LF63_0101615</name>
</gene>
<evidence type="ECO:0000256" key="4">
    <source>
        <dbReference type="PROSITE-ProRule" id="PRU00473"/>
    </source>
</evidence>
<evidence type="ECO:0000259" key="6">
    <source>
        <dbReference type="PROSITE" id="PS51123"/>
    </source>
</evidence>
<dbReference type="STRING" id="1543381.LF63_0101615"/>
<evidence type="ECO:0000313" key="9">
    <source>
        <dbReference type="Proteomes" id="UP000029708"/>
    </source>
</evidence>
<dbReference type="InterPro" id="IPR036737">
    <property type="entry name" value="OmpA-like_sf"/>
</dbReference>
<dbReference type="InterPro" id="IPR032608">
    <property type="entry name" value="DUF4892"/>
</dbReference>
<dbReference type="EMBL" id="JROI01000005">
    <property type="protein sequence ID" value="KGI78933.1"/>
    <property type="molecule type" value="Genomic_DNA"/>
</dbReference>
<comment type="subcellular location">
    <subcellularLocation>
        <location evidence="1">Cell outer membrane</location>
    </subcellularLocation>
</comment>
<organism evidence="7 9">
    <name type="scientific">Oleiagrimonas soli</name>
    <dbReference type="NCBI Taxonomy" id="1543381"/>
    <lineage>
        <taxon>Bacteria</taxon>
        <taxon>Pseudomonadati</taxon>
        <taxon>Pseudomonadota</taxon>
        <taxon>Gammaproteobacteria</taxon>
        <taxon>Lysobacterales</taxon>
        <taxon>Rhodanobacteraceae</taxon>
        <taxon>Oleiagrimonas</taxon>
    </lineage>
</organism>
<proteinExistence type="predicted"/>
<dbReference type="PANTHER" id="PTHR30329:SF21">
    <property type="entry name" value="LIPOPROTEIN YIAD-RELATED"/>
    <property type="match status" value="1"/>
</dbReference>
<keyword evidence="5" id="KW-0732">Signal</keyword>
<keyword evidence="2 4" id="KW-0472">Membrane</keyword>
<dbReference type="EMBL" id="JACHET010000001">
    <property type="protein sequence ID" value="MBB6184564.1"/>
    <property type="molecule type" value="Genomic_DNA"/>
</dbReference>
<name>A0A099CY59_9GAMM</name>
<dbReference type="SUPFAM" id="SSF103088">
    <property type="entry name" value="OmpA-like"/>
    <property type="match status" value="1"/>
</dbReference>
<dbReference type="PANTHER" id="PTHR30329">
    <property type="entry name" value="STATOR ELEMENT OF FLAGELLAR MOTOR COMPLEX"/>
    <property type="match status" value="1"/>
</dbReference>
<feature type="chain" id="PRO_5033216790" evidence="5">
    <location>
        <begin position="27"/>
        <end position="335"/>
    </location>
</feature>
<comment type="caution">
    <text evidence="7">The sequence shown here is derived from an EMBL/GenBank/DDBJ whole genome shotgun (WGS) entry which is preliminary data.</text>
</comment>
<keyword evidence="3" id="KW-0998">Cell outer membrane</keyword>
<dbReference type="Pfam" id="PF00691">
    <property type="entry name" value="OmpA"/>
    <property type="match status" value="1"/>
</dbReference>
<evidence type="ECO:0000313" key="7">
    <source>
        <dbReference type="EMBL" id="KGI78933.1"/>
    </source>
</evidence>
<dbReference type="Proteomes" id="UP000560000">
    <property type="component" value="Unassembled WGS sequence"/>
</dbReference>
<evidence type="ECO:0000256" key="1">
    <source>
        <dbReference type="ARBA" id="ARBA00004442"/>
    </source>
</evidence>
<dbReference type="AlphaFoldDB" id="A0A099CY59"/>
<evidence type="ECO:0000313" key="10">
    <source>
        <dbReference type="Proteomes" id="UP000560000"/>
    </source>
</evidence>
<dbReference type="Proteomes" id="UP000029708">
    <property type="component" value="Unassembled WGS sequence"/>
</dbReference>
<accession>A0A099CY59</accession>
<reference evidence="8 10" key="2">
    <citation type="submission" date="2020-08" db="EMBL/GenBank/DDBJ databases">
        <title>Genomic Encyclopedia of Type Strains, Phase IV (KMG-IV): sequencing the most valuable type-strain genomes for metagenomic binning, comparative biology and taxonomic classification.</title>
        <authorList>
            <person name="Goeker M."/>
        </authorList>
    </citation>
    <scope>NUCLEOTIDE SEQUENCE [LARGE SCALE GENOMIC DNA]</scope>
    <source>
        <strain evidence="8 10">DSM 107085</strain>
    </source>
</reference>
<keyword evidence="9" id="KW-1185">Reference proteome</keyword>
<sequence>MNAIAIARCAAVFLIAGWLTSTSAHAATSIHGDLPGSQDSKIIHRFAGSTIVGYQTADYGSVTLPLGAYRQHALSRSEPAQGEVRRIAYIAPAGVSALEVFHNFHQAMQQAGFRTRFQCHGNDTCGNAYGIAKAIYAPVADRLSGKLQYKILRNDTLLASGGDVYVETARLTRPDGVMDSVLLVSHQQGQPTGILLQTVRHAAMKTGEVTVDADALGRGLASSGHIALRGIHFAHDSSTLTAASDPTLSAMATLLKHQPALKVFIVGHTDDTGALAHNLTLSRARARSVMQALIRRFHVAAGRLAAEGVGPYAPVASNANANGRAENRRVEMVAR</sequence>
<reference evidence="7 9" key="1">
    <citation type="submission" date="2014-09" db="EMBL/GenBank/DDBJ databases">
        <title>Xanthomonadaceae 3.5X direct submission.</title>
        <authorList>
            <person name="Fang T."/>
            <person name="Wang H."/>
        </authorList>
    </citation>
    <scope>NUCLEOTIDE SEQUENCE [LARGE SCALE GENOMIC DNA]</scope>
    <source>
        <strain evidence="7 9">3.5X</strain>
    </source>
</reference>
<dbReference type="InterPro" id="IPR006665">
    <property type="entry name" value="OmpA-like"/>
</dbReference>
<evidence type="ECO:0000256" key="2">
    <source>
        <dbReference type="ARBA" id="ARBA00023136"/>
    </source>
</evidence>
<dbReference type="InterPro" id="IPR050330">
    <property type="entry name" value="Bact_OuterMem_StrucFunc"/>
</dbReference>
<dbReference type="HOGENOM" id="CLU_055761_0_0_6"/>
<dbReference type="PRINTS" id="PR01021">
    <property type="entry name" value="OMPADOMAIN"/>
</dbReference>
<dbReference type="PROSITE" id="PS51123">
    <property type="entry name" value="OMPA_2"/>
    <property type="match status" value="1"/>
</dbReference>
<feature type="signal peptide" evidence="5">
    <location>
        <begin position="1"/>
        <end position="26"/>
    </location>
</feature>
<evidence type="ECO:0000313" key="8">
    <source>
        <dbReference type="EMBL" id="MBB6184564.1"/>
    </source>
</evidence>
<protein>
    <submittedName>
        <fullName evidence="8">Outer membrane protein OmpA-like peptidoglycan-associated protein</fullName>
    </submittedName>
</protein>
<evidence type="ECO:0000256" key="5">
    <source>
        <dbReference type="SAM" id="SignalP"/>
    </source>
</evidence>
<dbReference type="InterPro" id="IPR006664">
    <property type="entry name" value="OMP_bac"/>
</dbReference>
<evidence type="ECO:0000256" key="3">
    <source>
        <dbReference type="ARBA" id="ARBA00023237"/>
    </source>
</evidence>
<feature type="domain" description="OmpA-like" evidence="6">
    <location>
        <begin position="220"/>
        <end position="335"/>
    </location>
</feature>
<dbReference type="OrthoDB" id="9792021at2"/>
<dbReference type="Gene3D" id="3.30.1330.60">
    <property type="entry name" value="OmpA-like domain"/>
    <property type="match status" value="1"/>
</dbReference>
<dbReference type="CDD" id="cd07185">
    <property type="entry name" value="OmpA_C-like"/>
    <property type="match status" value="1"/>
</dbReference>